<evidence type="ECO:0000256" key="5">
    <source>
        <dbReference type="ARBA" id="ARBA00023029"/>
    </source>
</evidence>
<dbReference type="InterPro" id="IPR028612">
    <property type="entry name" value="Topoisom_1_IA"/>
</dbReference>
<dbReference type="InterPro" id="IPR034149">
    <property type="entry name" value="TOPRIM_TopoI"/>
</dbReference>
<dbReference type="GO" id="GO:0046872">
    <property type="term" value="F:metal ion binding"/>
    <property type="evidence" value="ECO:0007669"/>
    <property type="project" value="UniProtKB-KW"/>
</dbReference>
<keyword evidence="12" id="KW-1185">Reference proteome</keyword>
<dbReference type="CDD" id="cd03363">
    <property type="entry name" value="TOPRIM_TopoIA_TopoI"/>
    <property type="match status" value="1"/>
</dbReference>
<dbReference type="EMBL" id="CP000828">
    <property type="protein sequence ID" value="ABW29843.1"/>
    <property type="molecule type" value="Genomic_DNA"/>
</dbReference>
<dbReference type="InterPro" id="IPR000380">
    <property type="entry name" value="Topo_IA"/>
</dbReference>
<dbReference type="AlphaFoldDB" id="B0C3K9"/>
<dbReference type="CDD" id="cd00186">
    <property type="entry name" value="TOP1Ac"/>
    <property type="match status" value="1"/>
</dbReference>
<dbReference type="Gene3D" id="2.70.20.10">
    <property type="entry name" value="Topoisomerase I, domain 3"/>
    <property type="match status" value="1"/>
</dbReference>
<protein>
    <recommendedName>
        <fullName evidence="8">DNA topoisomerase 1</fullName>
        <ecNumber evidence="8">5.6.2.1</ecNumber>
    </recommendedName>
    <alternativeName>
        <fullName evidence="8">DNA topoisomerase I</fullName>
    </alternativeName>
</protein>
<dbReference type="SMART" id="SM00493">
    <property type="entry name" value="TOPRIM"/>
    <property type="match status" value="1"/>
</dbReference>
<dbReference type="PROSITE" id="PS00396">
    <property type="entry name" value="TOPO_IA_1"/>
    <property type="match status" value="1"/>
</dbReference>
<name>B0C3K9_ACAM1</name>
<keyword evidence="4" id="KW-0460">Magnesium</keyword>
<keyword evidence="7 8" id="KW-0413">Isomerase</keyword>
<dbReference type="PROSITE" id="PS52039">
    <property type="entry name" value="TOPO_IA_2"/>
    <property type="match status" value="1"/>
</dbReference>
<feature type="site" description="Interaction with DNA" evidence="8">
    <location>
        <position position="150"/>
    </location>
</feature>
<dbReference type="SMART" id="SM00437">
    <property type="entry name" value="TOP1Ac"/>
    <property type="match status" value="1"/>
</dbReference>
<dbReference type="eggNOG" id="COG0550">
    <property type="taxonomic scope" value="Bacteria"/>
</dbReference>
<dbReference type="InterPro" id="IPR006171">
    <property type="entry name" value="TOPRIM_dom"/>
</dbReference>
<comment type="catalytic activity">
    <reaction evidence="1 8">
        <text>ATP-independent breakage of single-stranded DNA, followed by passage and rejoining.</text>
        <dbReference type="EC" id="5.6.2.1"/>
    </reaction>
</comment>
<dbReference type="InterPro" id="IPR023406">
    <property type="entry name" value="Topo_IA_AS"/>
</dbReference>
<feature type="site" description="Interaction with DNA" evidence="8">
    <location>
        <position position="32"/>
    </location>
</feature>
<evidence type="ECO:0000256" key="8">
    <source>
        <dbReference type="HAMAP-Rule" id="MF_00952"/>
    </source>
</evidence>
<feature type="site" description="Interaction with DNA" evidence="8">
    <location>
        <position position="309"/>
    </location>
</feature>
<keyword evidence="5 8" id="KW-0799">Topoisomerase</keyword>
<dbReference type="Proteomes" id="UP000000268">
    <property type="component" value="Chromosome"/>
</dbReference>
<dbReference type="NCBIfam" id="TIGR01051">
    <property type="entry name" value="topA_bact"/>
    <property type="match status" value="1"/>
</dbReference>
<feature type="site" description="Interaction with DNA" evidence="8">
    <location>
        <position position="141"/>
    </location>
</feature>
<keyword evidence="6 8" id="KW-0238">DNA-binding</keyword>
<proteinExistence type="inferred from homology"/>
<dbReference type="GO" id="GO:0003677">
    <property type="term" value="F:DNA binding"/>
    <property type="evidence" value="ECO:0007669"/>
    <property type="project" value="UniProtKB-KW"/>
</dbReference>
<dbReference type="InterPro" id="IPR013826">
    <property type="entry name" value="Topo_IA_cen_sub3"/>
</dbReference>
<dbReference type="KEGG" id="amr:AM1_4872"/>
<dbReference type="Pfam" id="PF01131">
    <property type="entry name" value="Topoisom_bac"/>
    <property type="match status" value="1"/>
</dbReference>
<feature type="site" description="Interaction with DNA" evidence="8">
    <location>
        <position position="157"/>
    </location>
</feature>
<dbReference type="EC" id="5.6.2.1" evidence="8"/>
<evidence type="ECO:0000256" key="3">
    <source>
        <dbReference type="ARBA" id="ARBA00022723"/>
    </source>
</evidence>
<dbReference type="PRINTS" id="PR00417">
    <property type="entry name" value="PRTPISMRASEI"/>
</dbReference>
<dbReference type="InterPro" id="IPR003602">
    <property type="entry name" value="Topo_IA_DNA-bd_dom"/>
</dbReference>
<dbReference type="SMART" id="SM00436">
    <property type="entry name" value="TOP1Bc"/>
    <property type="match status" value="1"/>
</dbReference>
<dbReference type="PROSITE" id="PS50880">
    <property type="entry name" value="TOPRIM"/>
    <property type="match status" value="1"/>
</dbReference>
<dbReference type="Gene3D" id="3.40.50.140">
    <property type="match status" value="1"/>
</dbReference>
<dbReference type="InterPro" id="IPR005733">
    <property type="entry name" value="TopoI_bac-type"/>
</dbReference>
<dbReference type="RefSeq" id="WP_012165120.1">
    <property type="nucleotide sequence ID" value="NC_009925.1"/>
</dbReference>
<evidence type="ECO:0000256" key="1">
    <source>
        <dbReference type="ARBA" id="ARBA00000213"/>
    </source>
</evidence>
<dbReference type="HOGENOM" id="CLU_002929_4_3_3"/>
<dbReference type="GO" id="GO:0006265">
    <property type="term" value="P:DNA topological change"/>
    <property type="evidence" value="ECO:0007669"/>
    <property type="project" value="UniProtKB-UniRule"/>
</dbReference>
<keyword evidence="3" id="KW-0479">Metal-binding</keyword>
<dbReference type="OrthoDB" id="9804262at2"/>
<evidence type="ECO:0000313" key="12">
    <source>
        <dbReference type="Proteomes" id="UP000000268"/>
    </source>
</evidence>
<evidence type="ECO:0000256" key="6">
    <source>
        <dbReference type="ARBA" id="ARBA00023125"/>
    </source>
</evidence>
<dbReference type="InterPro" id="IPR013824">
    <property type="entry name" value="Topo_IA_cen_sub1"/>
</dbReference>
<feature type="domain" description="Topo IA-type catalytic" evidence="10">
    <location>
        <begin position="131"/>
        <end position="561"/>
    </location>
</feature>
<comment type="similarity">
    <text evidence="2 8">Belongs to the type IA topoisomerase family.</text>
</comment>
<feature type="site" description="Interaction with DNA" evidence="8">
    <location>
        <position position="492"/>
    </location>
</feature>
<dbReference type="HAMAP" id="MF_00952">
    <property type="entry name" value="Topoisom_1_prok"/>
    <property type="match status" value="1"/>
</dbReference>
<dbReference type="STRING" id="329726.AM1_4872"/>
<feature type="region of interest" description="Interaction with DNA" evidence="8">
    <location>
        <begin position="165"/>
        <end position="170"/>
    </location>
</feature>
<dbReference type="PANTHER" id="PTHR42785">
    <property type="entry name" value="DNA TOPOISOMERASE, TYPE IA, CORE"/>
    <property type="match status" value="1"/>
</dbReference>
<dbReference type="InterPro" id="IPR003601">
    <property type="entry name" value="Topo_IA_2"/>
</dbReference>
<dbReference type="Gene3D" id="1.10.290.10">
    <property type="entry name" value="Topoisomerase I, domain 4"/>
    <property type="match status" value="1"/>
</dbReference>
<evidence type="ECO:0000259" key="9">
    <source>
        <dbReference type="PROSITE" id="PS50880"/>
    </source>
</evidence>
<sequence length="710" mass="79560">MSRLLIVESPGKIKKLRSILGSGWQVRASVGHIRQLANTGTGNLGFEAKNGQITCSYEPRDDRAKKTIADLKTAAKQADEIFIASDPDREGEVIGWHIAQVLGIKKPKRVVYQEITERAVQQAIAHPKSLDMDLVEAGRCRDCLDKLVGYRGSPLIWRLNNGAKSVGRVQSATLHLICQREREIQVFVPQDYWSVFVEYSEGFKAFYHGSMTGNEPDETTIEDAGSEAKTEESTRVTSQAAADALVEIAQAHPHHILSIEGKITPKKPPAPFTTSALQQAAGSRLKFSPEQTMQVAQKLYETGLITYMRTDSVILSPDYCAAAKKWLEQNDADNVPKKVAKQKGGKQTQEGHEAIRPTDIFKPSAELKQFLPEEQFKLYVLIWTRALASQCKPAQIRKTIVISQSGEVQWKAKGNLVEFKGYSKYWKDIKADTELPTLQPQQSLTLAQADSQQKQTQPPARYSEPKLVQLMEKKGIGRPSTYAPTIKTIKARGYVDLIKGKLQPTQIGMEVDQFMGGALPELLEAEFTAQMESSLDAIAQGNQEWQNYLIDWNRSYFAPALAKALKELPEPTGNYGGKVLQKSRTKCPGCSHPMSKVPSKKVKKKYFLKCENGCTADNGRGLVMFWSDRDKNWQVPQAKSDQPTPPAELTDYPCPACQQKMEIYSYHKDGQTKQMLRCSDPKARSDKKHKNAVYFQSKGRWWSPKYGELE</sequence>
<reference evidence="11 12" key="1">
    <citation type="journal article" date="2008" name="Proc. Natl. Acad. Sci. U.S.A.">
        <title>Niche adaptation and genome expansion in the chlorophyll d-producing cyanobacterium Acaryochloris marina.</title>
        <authorList>
            <person name="Swingley W.D."/>
            <person name="Chen M."/>
            <person name="Cheung P.C."/>
            <person name="Conrad A.L."/>
            <person name="Dejesa L.C."/>
            <person name="Hao J."/>
            <person name="Honchak B.M."/>
            <person name="Karbach L.E."/>
            <person name="Kurdoglu A."/>
            <person name="Lahiri S."/>
            <person name="Mastrian S.D."/>
            <person name="Miyashita H."/>
            <person name="Page L."/>
            <person name="Ramakrishna P."/>
            <person name="Satoh S."/>
            <person name="Sattley W.M."/>
            <person name="Shimada Y."/>
            <person name="Taylor H.L."/>
            <person name="Tomo T."/>
            <person name="Tsuchiya T."/>
            <person name="Wang Z.T."/>
            <person name="Raymond J."/>
            <person name="Mimuro M."/>
            <person name="Blankenship R.E."/>
            <person name="Touchman J.W."/>
        </authorList>
    </citation>
    <scope>NUCLEOTIDE SEQUENCE [LARGE SCALE GENOMIC DNA]</scope>
    <source>
        <strain evidence="12">MBIC 11017</strain>
    </source>
</reference>
<feature type="site" description="Interaction with DNA" evidence="8">
    <location>
        <position position="145"/>
    </location>
</feature>
<gene>
    <name evidence="8 11" type="primary">topA</name>
    <name evidence="11" type="ordered locus">AM1_4872</name>
</gene>
<feature type="domain" description="Toprim" evidence="9">
    <location>
        <begin position="2"/>
        <end position="117"/>
    </location>
</feature>
<evidence type="ECO:0000256" key="2">
    <source>
        <dbReference type="ARBA" id="ARBA00009446"/>
    </source>
</evidence>
<organism evidence="11 12">
    <name type="scientific">Acaryochloris marina (strain MBIC 11017)</name>
    <dbReference type="NCBI Taxonomy" id="329726"/>
    <lineage>
        <taxon>Bacteria</taxon>
        <taxon>Bacillati</taxon>
        <taxon>Cyanobacteriota</taxon>
        <taxon>Cyanophyceae</taxon>
        <taxon>Acaryochloridales</taxon>
        <taxon>Acaryochloridaceae</taxon>
        <taxon>Acaryochloris</taxon>
    </lineage>
</organism>
<accession>B0C3K9</accession>
<comment type="function">
    <text evidence="8">Releases the supercoiling and torsional tension of DNA, which is introduced during the DNA replication and transcription, by transiently cleaving and rejoining one strand of the DNA duplex. Introduces a single-strand break via transesterification at a target site in duplex DNA. The scissile phosphodiester is attacked by the catalytic tyrosine of the enzyme, resulting in the formation of a DNA-(5'-phosphotyrosyl)-enzyme intermediate and the expulsion of a 3'-OH DNA strand. The free DNA strand then undergoes passage around the unbroken strand, thus removing DNA supercoils. Finally, in the religation step, the DNA 3'-OH attacks the covalent intermediate to expel the active-site tyrosine and restore the DNA phosphodiester backbone.</text>
</comment>
<evidence type="ECO:0000259" key="10">
    <source>
        <dbReference type="PROSITE" id="PS52039"/>
    </source>
</evidence>
<evidence type="ECO:0000256" key="7">
    <source>
        <dbReference type="ARBA" id="ARBA00023235"/>
    </source>
</evidence>
<evidence type="ECO:0000256" key="4">
    <source>
        <dbReference type="ARBA" id="ARBA00022842"/>
    </source>
</evidence>
<dbReference type="InterPro" id="IPR013497">
    <property type="entry name" value="Topo_IA_cen"/>
</dbReference>
<dbReference type="GO" id="GO:0003917">
    <property type="term" value="F:DNA topoisomerase type I (single strand cut, ATP-independent) activity"/>
    <property type="evidence" value="ECO:0007669"/>
    <property type="project" value="UniProtKB-UniRule"/>
</dbReference>
<dbReference type="Gene3D" id="1.10.460.10">
    <property type="entry name" value="Topoisomerase I, domain 2"/>
    <property type="match status" value="1"/>
</dbReference>
<dbReference type="PANTHER" id="PTHR42785:SF1">
    <property type="entry name" value="DNA TOPOISOMERASE"/>
    <property type="match status" value="1"/>
</dbReference>
<dbReference type="SUPFAM" id="SSF56712">
    <property type="entry name" value="Prokaryotic type I DNA topoisomerase"/>
    <property type="match status" value="1"/>
</dbReference>
<dbReference type="InterPro" id="IPR023405">
    <property type="entry name" value="Topo_IA_core_domain"/>
</dbReference>
<evidence type="ECO:0000313" key="11">
    <source>
        <dbReference type="EMBL" id="ABW29843.1"/>
    </source>
</evidence>
<dbReference type="Pfam" id="PF01751">
    <property type="entry name" value="Toprim"/>
    <property type="match status" value="1"/>
</dbReference>
<comment type="caution">
    <text evidence="8">Lacks conserved residue(s) required for the propagation of feature annotation.</text>
</comment>
<dbReference type="InterPro" id="IPR013825">
    <property type="entry name" value="Topo_IA_cen_sub2"/>
</dbReference>
<comment type="subunit">
    <text evidence="8">Monomer.</text>
</comment>
<feature type="active site" description="O-(5'-phospho-DNA)-tyrosine intermediate" evidence="8">
    <location>
        <position position="307"/>
    </location>
</feature>